<feature type="transmembrane region" description="Helical" evidence="8">
    <location>
        <begin position="176"/>
        <end position="202"/>
    </location>
</feature>
<evidence type="ECO:0000256" key="2">
    <source>
        <dbReference type="ARBA" id="ARBA00022475"/>
    </source>
</evidence>
<feature type="transmembrane region" description="Helical" evidence="8">
    <location>
        <begin position="376"/>
        <end position="392"/>
    </location>
</feature>
<comment type="caution">
    <text evidence="9">The sequence shown here is derived from an EMBL/GenBank/DDBJ whole genome shotgun (WGS) entry which is preliminary data.</text>
</comment>
<dbReference type="EMBL" id="WQMS01000006">
    <property type="protein sequence ID" value="MVO77499.1"/>
    <property type="molecule type" value="Genomic_DNA"/>
</dbReference>
<evidence type="ECO:0000256" key="3">
    <source>
        <dbReference type="ARBA" id="ARBA00022676"/>
    </source>
</evidence>
<keyword evidence="5 8" id="KW-0812">Transmembrane</keyword>
<protein>
    <recommendedName>
        <fullName evidence="11">Glycosyltransferase RgtA/B/C/D-like domain-containing protein</fullName>
    </recommendedName>
</protein>
<feature type="transmembrane region" description="Helical" evidence="8">
    <location>
        <begin position="398"/>
        <end position="419"/>
    </location>
</feature>
<evidence type="ECO:0000256" key="6">
    <source>
        <dbReference type="ARBA" id="ARBA00022989"/>
    </source>
</evidence>
<dbReference type="GO" id="GO:0009103">
    <property type="term" value="P:lipopolysaccharide biosynthetic process"/>
    <property type="evidence" value="ECO:0007669"/>
    <property type="project" value="UniProtKB-ARBA"/>
</dbReference>
<evidence type="ECO:0000256" key="5">
    <source>
        <dbReference type="ARBA" id="ARBA00022692"/>
    </source>
</evidence>
<feature type="transmembrane region" description="Helical" evidence="8">
    <location>
        <begin position="117"/>
        <end position="139"/>
    </location>
</feature>
<comment type="subcellular location">
    <subcellularLocation>
        <location evidence="1">Cell membrane</location>
        <topology evidence="1">Multi-pass membrane protein</topology>
    </subcellularLocation>
</comment>
<sequence>MGNWVEKRYRYLLWSIVGLGALARLVWIVRRGEFDPMPVESQQVAVTLVREGRFADPFLAVTGATAHVGPATVWPTAIAYRLFGIETPLAEVALQLVAVLLSMSCVLLAARLMRAAGAGAVACLGAAALACFVPLQISIEIVEMRVWEGMLAACLLLFALGLIIEADKAIPSGKRLAAIGAIVALCLFVNQAAGLGAGGAFALLLVRRVPPRRWVAPVLGFVVALTLTAGPWAMRNAQELGRPIPFRDNLGLELALANNDYMARTDDRHRTFMEMLDRIHPMKPAGLAALRRSGGEVAYYDQLKEQVIGWIGTHPADFARLSLVRASDIFFPPAWYWTFWGEGAKAVGPRQALTWAISALALLSLATLAWRRRSHAYVAVALPLAMLPYVLVQPVFRYRYLIATLLVFVACDGLMRLIAWLRSRPAMRIGLRDELVAAE</sequence>
<dbReference type="PANTHER" id="PTHR33908:SF11">
    <property type="entry name" value="MEMBRANE PROTEIN"/>
    <property type="match status" value="1"/>
</dbReference>
<keyword evidence="2" id="KW-1003">Cell membrane</keyword>
<evidence type="ECO:0000256" key="4">
    <source>
        <dbReference type="ARBA" id="ARBA00022679"/>
    </source>
</evidence>
<gene>
    <name evidence="9" type="ORF">GON01_06035</name>
</gene>
<reference evidence="9 10" key="1">
    <citation type="submission" date="2019-12" db="EMBL/GenBank/DDBJ databases">
        <authorList>
            <person name="Huq M.A."/>
        </authorList>
    </citation>
    <scope>NUCLEOTIDE SEQUENCE [LARGE SCALE GENOMIC DNA]</scope>
    <source>
        <strain evidence="9 10">MAH-20</strain>
    </source>
</reference>
<evidence type="ECO:0008006" key="11">
    <source>
        <dbReference type="Google" id="ProtNLM"/>
    </source>
</evidence>
<feature type="transmembrane region" description="Helical" evidence="8">
    <location>
        <begin position="12"/>
        <end position="29"/>
    </location>
</feature>
<dbReference type="GO" id="GO:0016763">
    <property type="term" value="F:pentosyltransferase activity"/>
    <property type="evidence" value="ECO:0007669"/>
    <property type="project" value="TreeGrafter"/>
</dbReference>
<name>A0A6I4IZ49_9SPHN</name>
<organism evidence="9 10">
    <name type="scientific">Sphingomonas horti</name>
    <dbReference type="NCBI Taxonomy" id="2682842"/>
    <lineage>
        <taxon>Bacteria</taxon>
        <taxon>Pseudomonadati</taxon>
        <taxon>Pseudomonadota</taxon>
        <taxon>Alphaproteobacteria</taxon>
        <taxon>Sphingomonadales</taxon>
        <taxon>Sphingomonadaceae</taxon>
        <taxon>Sphingomonas</taxon>
    </lineage>
</organism>
<evidence type="ECO:0000313" key="9">
    <source>
        <dbReference type="EMBL" id="MVO77499.1"/>
    </source>
</evidence>
<evidence type="ECO:0000256" key="1">
    <source>
        <dbReference type="ARBA" id="ARBA00004651"/>
    </source>
</evidence>
<dbReference type="AlphaFoldDB" id="A0A6I4IZ49"/>
<keyword evidence="7 8" id="KW-0472">Membrane</keyword>
<feature type="transmembrane region" description="Helical" evidence="8">
    <location>
        <begin position="92"/>
        <end position="110"/>
    </location>
</feature>
<dbReference type="GO" id="GO:0005886">
    <property type="term" value="C:plasma membrane"/>
    <property type="evidence" value="ECO:0007669"/>
    <property type="project" value="UniProtKB-SubCell"/>
</dbReference>
<feature type="transmembrane region" description="Helical" evidence="8">
    <location>
        <begin position="145"/>
        <end position="164"/>
    </location>
</feature>
<dbReference type="Proteomes" id="UP000441389">
    <property type="component" value="Unassembled WGS sequence"/>
</dbReference>
<accession>A0A6I4IZ49</accession>
<evidence type="ECO:0000256" key="8">
    <source>
        <dbReference type="SAM" id="Phobius"/>
    </source>
</evidence>
<dbReference type="PANTHER" id="PTHR33908">
    <property type="entry name" value="MANNOSYLTRANSFERASE YKCB-RELATED"/>
    <property type="match status" value="1"/>
</dbReference>
<keyword evidence="10" id="KW-1185">Reference proteome</keyword>
<evidence type="ECO:0000313" key="10">
    <source>
        <dbReference type="Proteomes" id="UP000441389"/>
    </source>
</evidence>
<feature type="transmembrane region" description="Helical" evidence="8">
    <location>
        <begin position="214"/>
        <end position="234"/>
    </location>
</feature>
<dbReference type="InterPro" id="IPR050297">
    <property type="entry name" value="LipidA_mod_glycosyltrf_83"/>
</dbReference>
<keyword evidence="3" id="KW-0328">Glycosyltransferase</keyword>
<proteinExistence type="predicted"/>
<dbReference type="RefSeq" id="WP_157026425.1">
    <property type="nucleotide sequence ID" value="NZ_WQMS01000006.1"/>
</dbReference>
<keyword evidence="6 8" id="KW-1133">Transmembrane helix</keyword>
<evidence type="ECO:0000256" key="7">
    <source>
        <dbReference type="ARBA" id="ARBA00023136"/>
    </source>
</evidence>
<keyword evidence="4" id="KW-0808">Transferase</keyword>